<dbReference type="Proteomes" id="UP000006532">
    <property type="component" value="Segment"/>
</dbReference>
<dbReference type="OrthoDB" id="14322at10239"/>
<dbReference type="PANTHER" id="PTHR34557">
    <property type="entry name" value="PHYTOCHROMOBILIN:FERREDOXIN OXIDOREDUCTASE, CHLOROPLASTIC"/>
    <property type="match status" value="1"/>
</dbReference>
<gene>
    <name evidence="3" type="primary">pcyA</name>
    <name evidence="3" type="ORF">PSSM7_016</name>
</gene>
<name>E3SP21_9CAUD</name>
<reference evidence="3 4" key="1">
    <citation type="journal article" date="2010" name="Environ. Microbiol.">
        <title>Genomic analysis of oceanic cyanobacterial myoviruses compared with T4-like myoviruses from diverse hosts and environments.</title>
        <authorList>
            <person name="Sullivan M.B."/>
            <person name="Huang K.H."/>
            <person name="Ignacio-Espinoza J.C."/>
            <person name="Berlin A.M."/>
            <person name="Kelly L."/>
            <person name="Weigele P.R."/>
            <person name="DeFrancesco A.S."/>
            <person name="Kern S.E."/>
            <person name="Thompson L.R."/>
            <person name="Young S."/>
            <person name="Yandava C."/>
            <person name="Fu R."/>
            <person name="Krastins B."/>
            <person name="Chase M."/>
            <person name="Sarracino D."/>
            <person name="Osburne M.S."/>
            <person name="Henn M.R."/>
            <person name="Chisholm S.W."/>
        </authorList>
    </citation>
    <scope>NUCLEOTIDE SEQUENCE [LARGE SCALE GENOMIC DNA]</scope>
    <source>
        <strain evidence="3">NATL1A-15</strain>
    </source>
</reference>
<dbReference type="EMBL" id="GU071103">
    <property type="protein sequence ID" value="ADO99087.1"/>
    <property type="molecule type" value="Genomic_DNA"/>
</dbReference>
<proteinExistence type="inferred from homology"/>
<dbReference type="KEGG" id="vg:10329589"/>
<dbReference type="GO" id="GO:0050897">
    <property type="term" value="F:cobalt ion binding"/>
    <property type="evidence" value="ECO:0007669"/>
    <property type="project" value="InterPro"/>
</dbReference>
<dbReference type="RefSeq" id="YP_004324847.1">
    <property type="nucleotide sequence ID" value="NC_015290.1"/>
</dbReference>
<accession>E3SP21</accession>
<dbReference type="GO" id="GO:0010024">
    <property type="term" value="P:phytochromobilin biosynthetic process"/>
    <property type="evidence" value="ECO:0007669"/>
    <property type="project" value="InterPro"/>
</dbReference>
<keyword evidence="2" id="KW-0560">Oxidoreductase</keyword>
<evidence type="ECO:0000313" key="4">
    <source>
        <dbReference type="Proteomes" id="UP000006532"/>
    </source>
</evidence>
<dbReference type="Gene3D" id="3.40.1500.20">
    <property type="match status" value="1"/>
</dbReference>
<dbReference type="PANTHER" id="PTHR34557:SF1">
    <property type="entry name" value="PHYTOCHROMOBILIN:FERREDOXIN OXIDOREDUCTASE, CHLOROPLASTIC"/>
    <property type="match status" value="1"/>
</dbReference>
<protein>
    <submittedName>
        <fullName evidence="3">Ferredoxin oxidoreductase</fullName>
    </submittedName>
</protein>
<evidence type="ECO:0000256" key="1">
    <source>
        <dbReference type="ARBA" id="ARBA00006908"/>
    </source>
</evidence>
<evidence type="ECO:0000313" key="3">
    <source>
        <dbReference type="EMBL" id="ADO99087.1"/>
    </source>
</evidence>
<dbReference type="GeneID" id="10329589"/>
<dbReference type="InterPro" id="IPR009249">
    <property type="entry name" value="Ferredoxin-dep_bilin_Rdtase"/>
</dbReference>
<evidence type="ECO:0000256" key="2">
    <source>
        <dbReference type="ARBA" id="ARBA00023002"/>
    </source>
</evidence>
<dbReference type="Pfam" id="PF05996">
    <property type="entry name" value="Fe_bilin_red"/>
    <property type="match status" value="1"/>
</dbReference>
<dbReference type="GO" id="GO:0016636">
    <property type="term" value="F:oxidoreductase activity, acting on the CH-CH group of donors, iron-sulfur protein as acceptor"/>
    <property type="evidence" value="ECO:0007669"/>
    <property type="project" value="InterPro"/>
</dbReference>
<organism evidence="3 4">
    <name type="scientific">Prochlorococcus phage P-SSM7</name>
    <dbReference type="NCBI Taxonomy" id="445688"/>
    <lineage>
        <taxon>Viruses</taxon>
        <taxon>Duplodnaviria</taxon>
        <taxon>Heunggongvirae</taxon>
        <taxon>Uroviricota</taxon>
        <taxon>Caudoviricetes</taxon>
        <taxon>Pantevenvirales</taxon>
        <taxon>Kyanoviridae</taxon>
        <taxon>Palaemonvirus</taxon>
        <taxon>Palaemonvirus pssm7</taxon>
    </lineage>
</organism>
<sequence>MNSGKYIKPWVQLSIEVANYIREELKSFPDVKPMENKYPIVENDNVFIINEMHKSNKLRKMHLETGYTENISVMHCVLYPIPDYPIPIFGADIVETPHAVTAAIVDISPVFGTQKYVDVYRDISYKYKFKENRVLPLWTDEVFSQGCKFMRIRTDEEREMYMDLIKESIQLYKGIVENSEFDMEWINTMKRIDDQCYYCKQQRKNKKTKAVLSQWFDPQWAEDYINEILFDTNVINKS</sequence>
<keyword evidence="4" id="KW-1185">Reference proteome</keyword>
<comment type="similarity">
    <text evidence="1">Belongs to the HY2 family.</text>
</comment>